<dbReference type="EMBL" id="BLLK01000069">
    <property type="protein sequence ID" value="GFH61087.1"/>
    <property type="molecule type" value="Genomic_DNA"/>
</dbReference>
<dbReference type="AlphaFoldDB" id="A0AAD3DBS4"/>
<feature type="region of interest" description="Disordered" evidence="1">
    <location>
        <begin position="358"/>
        <end position="408"/>
    </location>
</feature>
<feature type="region of interest" description="Disordered" evidence="1">
    <location>
        <begin position="115"/>
        <end position="183"/>
    </location>
</feature>
<evidence type="ECO:0000256" key="1">
    <source>
        <dbReference type="SAM" id="MobiDB-lite"/>
    </source>
</evidence>
<keyword evidence="4" id="KW-1185">Reference proteome</keyword>
<organism evidence="3 4">
    <name type="scientific">Chaetoceros tenuissimus</name>
    <dbReference type="NCBI Taxonomy" id="426638"/>
    <lineage>
        <taxon>Eukaryota</taxon>
        <taxon>Sar</taxon>
        <taxon>Stramenopiles</taxon>
        <taxon>Ochrophyta</taxon>
        <taxon>Bacillariophyta</taxon>
        <taxon>Coscinodiscophyceae</taxon>
        <taxon>Chaetocerotophycidae</taxon>
        <taxon>Chaetocerotales</taxon>
        <taxon>Chaetocerotaceae</taxon>
        <taxon>Chaetoceros</taxon>
    </lineage>
</organism>
<feature type="compositionally biased region" description="Basic residues" evidence="1">
    <location>
        <begin position="138"/>
        <end position="163"/>
    </location>
</feature>
<evidence type="ECO:0000313" key="4">
    <source>
        <dbReference type="Proteomes" id="UP001054902"/>
    </source>
</evidence>
<protein>
    <recommendedName>
        <fullName evidence="2">DUF6824 domain-containing protein</fullName>
    </recommendedName>
</protein>
<dbReference type="Pfam" id="PF20710">
    <property type="entry name" value="DUF6824"/>
    <property type="match status" value="1"/>
</dbReference>
<evidence type="ECO:0000313" key="3">
    <source>
        <dbReference type="EMBL" id="GFH61087.1"/>
    </source>
</evidence>
<sequence length="476" mass="52621">MSEQRKTQNITYTAGDGPLVRIRNPTKEDVLCGRGGGINAHEGNVAFRQMVHEQKERYNVAANKQEKAEISQQIVDQIKEKGGRFLQKDDSRGYSSSGSFWVEIDNMKAIAKTSQALREGAPSIRAKAARSTTSGKKNTGKRSRKSTSSKQASAKRARSRSRSRSNSPHINSIEKQQEEKEDNVIHPLIRGYHDGIHRGKQLIPVAQRQAQELCNETNTDGPEREPTPYPENAPTPPPQDIFGIQGPSSTTITPIFSSPQSYASIEHMDHYNLPLLSPPLSTSSRTKVMMPEPLKIMDPSSSLFTDDTKPDITCARSHSLALSEVSEHEAFVGNEAFSDPFANEEKMLKTLPQQIQPPAVELDRESSNPSVSSINRVLRNKSSDTTFSRKHKSGDEGSSGKSRSEKQKIQTLRSFMSELSDIPNETNSDSDDEEFHEGLKKIYDATHPSIASPKGGDTLPTHLIPTKYLYGATPIA</sequence>
<reference evidence="3 4" key="1">
    <citation type="journal article" date="2021" name="Sci. Rep.">
        <title>The genome of the diatom Chaetoceros tenuissimus carries an ancient integrated fragment of an extant virus.</title>
        <authorList>
            <person name="Hongo Y."/>
            <person name="Kimura K."/>
            <person name="Takaki Y."/>
            <person name="Yoshida Y."/>
            <person name="Baba S."/>
            <person name="Kobayashi G."/>
            <person name="Nagasaki K."/>
            <person name="Hano T."/>
            <person name="Tomaru Y."/>
        </authorList>
    </citation>
    <scope>NUCLEOTIDE SEQUENCE [LARGE SCALE GENOMIC DNA]</scope>
    <source>
        <strain evidence="3 4">NIES-3715</strain>
    </source>
</reference>
<name>A0AAD3DBS4_9STRA</name>
<dbReference type="InterPro" id="IPR049227">
    <property type="entry name" value="DUF6824"/>
</dbReference>
<gene>
    <name evidence="3" type="ORF">CTEN210_17563</name>
</gene>
<accession>A0AAD3DBS4</accession>
<comment type="caution">
    <text evidence="3">The sequence shown here is derived from an EMBL/GenBank/DDBJ whole genome shotgun (WGS) entry which is preliminary data.</text>
</comment>
<feature type="domain" description="DUF6824" evidence="2">
    <location>
        <begin position="29"/>
        <end position="119"/>
    </location>
</feature>
<dbReference type="Proteomes" id="UP001054902">
    <property type="component" value="Unassembled WGS sequence"/>
</dbReference>
<evidence type="ECO:0000259" key="2">
    <source>
        <dbReference type="Pfam" id="PF20710"/>
    </source>
</evidence>
<proteinExistence type="predicted"/>